<dbReference type="InterPro" id="IPR024992">
    <property type="entry name" value="DUF3891"/>
</dbReference>
<evidence type="ECO:0000313" key="1">
    <source>
        <dbReference type="EMBL" id="GGL27521.1"/>
    </source>
</evidence>
<reference evidence="1 2" key="1">
    <citation type="journal article" date="2019" name="Int. J. Syst. Evol. Microbiol.">
        <title>The Global Catalogue of Microorganisms (GCM) 10K type strain sequencing project: providing services to taxonomists for standard genome sequencing and annotation.</title>
        <authorList>
            <consortium name="The Broad Institute Genomics Platform"/>
            <consortium name="The Broad Institute Genome Sequencing Center for Infectious Disease"/>
            <person name="Wu L."/>
            <person name="Ma J."/>
        </authorList>
    </citation>
    <scope>NUCLEOTIDE SEQUENCE [LARGE SCALE GENOMIC DNA]</scope>
    <source>
        <strain evidence="1 2">JCM 19585</strain>
    </source>
</reference>
<accession>A0A830ET16</accession>
<dbReference type="RefSeq" id="WP_188879563.1">
    <property type="nucleotide sequence ID" value="NZ_BMPF01000001.1"/>
</dbReference>
<dbReference type="EMBL" id="BMPF01000001">
    <property type="protein sequence ID" value="GGL27521.1"/>
    <property type="molecule type" value="Genomic_DNA"/>
</dbReference>
<dbReference type="Pfam" id="PF13030">
    <property type="entry name" value="DUF3891"/>
    <property type="match status" value="1"/>
</dbReference>
<gene>
    <name evidence="1" type="ORF">GCM10009037_08850</name>
</gene>
<evidence type="ECO:0000313" key="2">
    <source>
        <dbReference type="Proteomes" id="UP000628840"/>
    </source>
</evidence>
<organism evidence="1 2">
    <name type="scientific">Halarchaeum grantii</name>
    <dbReference type="NCBI Taxonomy" id="1193105"/>
    <lineage>
        <taxon>Archaea</taxon>
        <taxon>Methanobacteriati</taxon>
        <taxon>Methanobacteriota</taxon>
        <taxon>Stenosarchaea group</taxon>
        <taxon>Halobacteria</taxon>
        <taxon>Halobacteriales</taxon>
        <taxon>Halobacteriaceae</taxon>
    </lineage>
</organism>
<keyword evidence="2" id="KW-1185">Reference proteome</keyword>
<protein>
    <recommendedName>
        <fullName evidence="3">DUF3891 family protein</fullName>
    </recommendedName>
</protein>
<comment type="caution">
    <text evidence="1">The sequence shown here is derived from an EMBL/GenBank/DDBJ whole genome shotgun (WGS) entry which is preliminary data.</text>
</comment>
<sequence length="278" mass="30046">MIVTEAAGRYRFVTQPAHAALSGRFARHWGSDAVATPEPRHPLVVAAEHHDQGWSDYDTRPRLDGDGDPVGFVEADGDDWVDFYARGVDVVADIDPYAGLLTSMHAAGLRRGGYGVRTEILDLSDRAPYAAFVAAQEARQDDLLAALADGDAYDVGERERDVLDDLHAEGAAPAGAIRSPLWRNYLLLQALDSLSLYVCDSARYEETTIGPVPTGDGDTTSIDVSPVGPATLRLDPYPFDVPSLSVTIPRRIVPVDADDLVAAYFEADVRRAELTVIA</sequence>
<evidence type="ECO:0008006" key="3">
    <source>
        <dbReference type="Google" id="ProtNLM"/>
    </source>
</evidence>
<dbReference type="Proteomes" id="UP000628840">
    <property type="component" value="Unassembled WGS sequence"/>
</dbReference>
<dbReference type="OrthoDB" id="214460at2157"/>
<dbReference type="AlphaFoldDB" id="A0A830ET16"/>
<proteinExistence type="predicted"/>
<name>A0A830ET16_9EURY</name>